<evidence type="ECO:0000313" key="2">
    <source>
        <dbReference type="EMBL" id="KAK7743395.1"/>
    </source>
</evidence>
<protein>
    <submittedName>
        <fullName evidence="2">Uncharacterized protein</fullName>
    </submittedName>
</protein>
<dbReference type="Proteomes" id="UP001320420">
    <property type="component" value="Unassembled WGS sequence"/>
</dbReference>
<feature type="compositionally biased region" description="Low complexity" evidence="1">
    <location>
        <begin position="84"/>
        <end position="96"/>
    </location>
</feature>
<feature type="region of interest" description="Disordered" evidence="1">
    <location>
        <begin position="1"/>
        <end position="133"/>
    </location>
</feature>
<feature type="compositionally biased region" description="Low complexity" evidence="1">
    <location>
        <begin position="46"/>
        <end position="69"/>
    </location>
</feature>
<dbReference type="EMBL" id="JAKJXP020000136">
    <property type="protein sequence ID" value="KAK7743395.1"/>
    <property type="molecule type" value="Genomic_DNA"/>
</dbReference>
<sequence length="196" mass="21365">MSSNQNAPSMSFRWLSNDDGRTWTPFANDATPPTSFRWLSNDDGRSPSSTSPAPRATLPLPPQQAQQPAESATSYFPEGRATRRSSSAGSVDSSSDSDSDRSPGDTESRTSASSWKPPLKTSPTGDYPLPAIDTPFPKPAVELDVAAQLAKEPLPWSLHSSLRRAAAHERRAKVEDAGARARALEEAKREWMSWRL</sequence>
<comment type="caution">
    <text evidence="2">The sequence shown here is derived from an EMBL/GenBank/DDBJ whole genome shotgun (WGS) entry which is preliminary data.</text>
</comment>
<keyword evidence="3" id="KW-1185">Reference proteome</keyword>
<evidence type="ECO:0000313" key="3">
    <source>
        <dbReference type="Proteomes" id="UP001320420"/>
    </source>
</evidence>
<organism evidence="2 3">
    <name type="scientific">Diatrype stigma</name>
    <dbReference type="NCBI Taxonomy" id="117547"/>
    <lineage>
        <taxon>Eukaryota</taxon>
        <taxon>Fungi</taxon>
        <taxon>Dikarya</taxon>
        <taxon>Ascomycota</taxon>
        <taxon>Pezizomycotina</taxon>
        <taxon>Sordariomycetes</taxon>
        <taxon>Xylariomycetidae</taxon>
        <taxon>Xylariales</taxon>
        <taxon>Diatrypaceae</taxon>
        <taxon>Diatrype</taxon>
    </lineage>
</organism>
<evidence type="ECO:0000256" key="1">
    <source>
        <dbReference type="SAM" id="MobiDB-lite"/>
    </source>
</evidence>
<reference evidence="2 3" key="1">
    <citation type="submission" date="2024-02" db="EMBL/GenBank/DDBJ databases">
        <title>De novo assembly and annotation of 12 fungi associated with fruit tree decline syndrome in Ontario, Canada.</title>
        <authorList>
            <person name="Sulman M."/>
            <person name="Ellouze W."/>
            <person name="Ilyukhin E."/>
        </authorList>
    </citation>
    <scope>NUCLEOTIDE SEQUENCE [LARGE SCALE GENOMIC DNA]</scope>
    <source>
        <strain evidence="2 3">M11/M66-122</strain>
    </source>
</reference>
<dbReference type="AlphaFoldDB" id="A0AAN9UBN6"/>
<name>A0AAN9UBN6_9PEZI</name>
<feature type="compositionally biased region" description="Basic and acidic residues" evidence="1">
    <location>
        <begin position="98"/>
        <end position="108"/>
    </location>
</feature>
<accession>A0AAN9UBN6</accession>
<gene>
    <name evidence="2" type="ORF">SLS62_010588</name>
</gene>
<proteinExistence type="predicted"/>